<dbReference type="RefSeq" id="WP_150032137.1">
    <property type="nucleotide sequence ID" value="NZ_VWSH01000002.1"/>
</dbReference>
<name>A0A5M6CHJ7_9BACT</name>
<keyword evidence="2" id="KW-1185">Reference proteome</keyword>
<evidence type="ECO:0000313" key="2">
    <source>
        <dbReference type="Proteomes" id="UP000323632"/>
    </source>
</evidence>
<sequence length="134" mass="15296">MKYLLITFFLFFSLTSIGQSLRSYNYGKLSLTGKVVLKDLRHPINGKVIKDAMVLVLPQPVKFIPNPESEEEDTATTREIRIYGDIMKNVNPNMKYKAIIGKKVTITANYEFAPSGNYPLLVNIIEDFSYKIIE</sequence>
<gene>
    <name evidence="1" type="ORF">F0919_07475</name>
</gene>
<protein>
    <submittedName>
        <fullName evidence="1">Uncharacterized protein</fullName>
    </submittedName>
</protein>
<dbReference type="EMBL" id="VWSH01000002">
    <property type="protein sequence ID" value="KAA5534456.1"/>
    <property type="molecule type" value="Genomic_DNA"/>
</dbReference>
<accession>A0A5M6CHJ7</accession>
<proteinExistence type="predicted"/>
<comment type="caution">
    <text evidence="1">The sequence shown here is derived from an EMBL/GenBank/DDBJ whole genome shotgun (WGS) entry which is preliminary data.</text>
</comment>
<organism evidence="1 2">
    <name type="scientific">Taibaiella lutea</name>
    <dbReference type="NCBI Taxonomy" id="2608001"/>
    <lineage>
        <taxon>Bacteria</taxon>
        <taxon>Pseudomonadati</taxon>
        <taxon>Bacteroidota</taxon>
        <taxon>Chitinophagia</taxon>
        <taxon>Chitinophagales</taxon>
        <taxon>Chitinophagaceae</taxon>
        <taxon>Taibaiella</taxon>
    </lineage>
</organism>
<evidence type="ECO:0000313" key="1">
    <source>
        <dbReference type="EMBL" id="KAA5534456.1"/>
    </source>
</evidence>
<reference evidence="1 2" key="1">
    <citation type="submission" date="2019-09" db="EMBL/GenBank/DDBJ databases">
        <title>Genome sequence and assembly of Taibaiella sp.</title>
        <authorList>
            <person name="Chhetri G."/>
        </authorList>
    </citation>
    <scope>NUCLEOTIDE SEQUENCE [LARGE SCALE GENOMIC DNA]</scope>
    <source>
        <strain evidence="1 2">KVB11</strain>
    </source>
</reference>
<dbReference type="Proteomes" id="UP000323632">
    <property type="component" value="Unassembled WGS sequence"/>
</dbReference>
<dbReference type="AlphaFoldDB" id="A0A5M6CHJ7"/>